<dbReference type="GO" id="GO:0016765">
    <property type="term" value="F:transferase activity, transferring alkyl or aryl (other than methyl) groups"/>
    <property type="evidence" value="ECO:0007669"/>
    <property type="project" value="UniProtKB-ARBA"/>
</dbReference>
<dbReference type="GO" id="GO:0006535">
    <property type="term" value="P:cysteine biosynthetic process from serine"/>
    <property type="evidence" value="ECO:0007669"/>
    <property type="project" value="InterPro"/>
</dbReference>
<dbReference type="InterPro" id="IPR050214">
    <property type="entry name" value="Cys_Synth/Cystath_Beta-Synth"/>
</dbReference>
<dbReference type="RefSeq" id="WP_114403158.1">
    <property type="nucleotide sequence ID" value="NZ_QPGB01000004.1"/>
</dbReference>
<dbReference type="Gene3D" id="3.40.50.1100">
    <property type="match status" value="2"/>
</dbReference>
<dbReference type="AlphaFoldDB" id="A0A368L0F1"/>
<dbReference type="Proteomes" id="UP000252357">
    <property type="component" value="Unassembled WGS sequence"/>
</dbReference>
<keyword evidence="11" id="KW-1185">Reference proteome</keyword>
<evidence type="ECO:0000256" key="5">
    <source>
        <dbReference type="ARBA" id="ARBA00012331"/>
    </source>
</evidence>
<dbReference type="EC" id="2.5.1.140" evidence="5"/>
<dbReference type="NCBIfam" id="TIGR03945">
    <property type="entry name" value="PLP_SbnA_fam"/>
    <property type="match status" value="1"/>
</dbReference>
<evidence type="ECO:0000256" key="8">
    <source>
        <dbReference type="ARBA" id="ARBA00022898"/>
    </source>
</evidence>
<comment type="pathway">
    <text evidence="2">Siderophore biosynthesis.</text>
</comment>
<comment type="subunit">
    <text evidence="4">Homodimer.</text>
</comment>
<evidence type="ECO:0000256" key="6">
    <source>
        <dbReference type="ARBA" id="ARBA00016985"/>
    </source>
</evidence>
<dbReference type="PANTHER" id="PTHR10314">
    <property type="entry name" value="CYSTATHIONINE BETA-SYNTHASE"/>
    <property type="match status" value="1"/>
</dbReference>
<dbReference type="PROSITE" id="PS00901">
    <property type="entry name" value="CYS_SYNTHASE"/>
    <property type="match status" value="1"/>
</dbReference>
<evidence type="ECO:0000256" key="7">
    <source>
        <dbReference type="ARBA" id="ARBA00022679"/>
    </source>
</evidence>
<evidence type="ECO:0000256" key="4">
    <source>
        <dbReference type="ARBA" id="ARBA00011738"/>
    </source>
</evidence>
<comment type="similarity">
    <text evidence="3">Belongs to the cysteine synthase/cystathionine beta-synthase family. SbnA subfamily.</text>
</comment>
<name>A0A368L0F1_9BURK</name>
<evidence type="ECO:0000256" key="2">
    <source>
        <dbReference type="ARBA" id="ARBA00004924"/>
    </source>
</evidence>
<gene>
    <name evidence="10" type="ORF">DU000_09420</name>
</gene>
<dbReference type="CDD" id="cd01561">
    <property type="entry name" value="CBS_like"/>
    <property type="match status" value="1"/>
</dbReference>
<sequence>MIHSNLLSTIGATPLVQLHQLFPHKHYALYAKLEAFNPGGSMKDRPAVAMLEAGLANGTVGTDSVLVESSSGNLAIGLAQACAVKGLRLIVVVDPKVTAANLKILRAYGAEIDMVTTPDAGTGEFLAARRQRVKDLLATLPGAVNLNQYANPGNPAAHRTGTVSELLAALDEQLDYLFISVSTCGTLRGAREAIAARNLNTRIIAVDACGSVIFGQRGPRLLPGHGAGIIPEHMRPDLADEALLISDADCVAGCRALVRSEGILAGASSGGMVVALQNMHARIPEGSRVALILPDRGERYLDTVYDDHWCQAHFHTIPTLEILS</sequence>
<dbReference type="SUPFAM" id="SSF53686">
    <property type="entry name" value="Tryptophan synthase beta subunit-like PLP-dependent enzymes"/>
    <property type="match status" value="1"/>
</dbReference>
<evidence type="ECO:0000313" key="11">
    <source>
        <dbReference type="Proteomes" id="UP000252357"/>
    </source>
</evidence>
<comment type="caution">
    <text evidence="10">The sequence shown here is derived from an EMBL/GenBank/DDBJ whole genome shotgun (WGS) entry which is preliminary data.</text>
</comment>
<dbReference type="OrthoDB" id="9805733at2"/>
<feature type="domain" description="Tryptophan synthase beta chain-like PALP" evidence="9">
    <location>
        <begin position="8"/>
        <end position="295"/>
    </location>
</feature>
<keyword evidence="8" id="KW-0663">Pyridoxal phosphate</keyword>
<dbReference type="InterPro" id="IPR001926">
    <property type="entry name" value="TrpB-like_PALP"/>
</dbReference>
<dbReference type="Pfam" id="PF00291">
    <property type="entry name" value="PALP"/>
    <property type="match status" value="1"/>
</dbReference>
<evidence type="ECO:0000256" key="3">
    <source>
        <dbReference type="ARBA" id="ARBA00008519"/>
    </source>
</evidence>
<accession>A0A368L0F1</accession>
<dbReference type="InterPro" id="IPR036052">
    <property type="entry name" value="TrpB-like_PALP_sf"/>
</dbReference>
<evidence type="ECO:0000256" key="1">
    <source>
        <dbReference type="ARBA" id="ARBA00001933"/>
    </source>
</evidence>
<dbReference type="EMBL" id="QPGB01000004">
    <property type="protein sequence ID" value="RCS57016.1"/>
    <property type="molecule type" value="Genomic_DNA"/>
</dbReference>
<comment type="cofactor">
    <cofactor evidence="1">
        <name>pyridoxal 5'-phosphate</name>
        <dbReference type="ChEBI" id="CHEBI:597326"/>
    </cofactor>
</comment>
<dbReference type="InterPro" id="IPR023927">
    <property type="entry name" value="SbnA"/>
</dbReference>
<dbReference type="InterPro" id="IPR001216">
    <property type="entry name" value="P-phosphate_BS"/>
</dbReference>
<evidence type="ECO:0000313" key="10">
    <source>
        <dbReference type="EMBL" id="RCS57016.1"/>
    </source>
</evidence>
<evidence type="ECO:0000259" key="9">
    <source>
        <dbReference type="Pfam" id="PF00291"/>
    </source>
</evidence>
<reference evidence="10 11" key="1">
    <citation type="journal article" date="2018" name="Int. J. Syst. Evol. Microbiol.">
        <title>Parvibium lacunae gen. nov., sp. nov., a new member of the family Alcaligenaceae isolated from a freshwater pond.</title>
        <authorList>
            <person name="Chen W.M."/>
            <person name="Xie P.B."/>
            <person name="Hsu M.Y."/>
            <person name="Sheu S.Y."/>
        </authorList>
    </citation>
    <scope>NUCLEOTIDE SEQUENCE [LARGE SCALE GENOMIC DNA]</scope>
    <source>
        <strain evidence="10 11">KMB9</strain>
    </source>
</reference>
<proteinExistence type="inferred from homology"/>
<organism evidence="10 11">
    <name type="scientific">Parvibium lacunae</name>
    <dbReference type="NCBI Taxonomy" id="1888893"/>
    <lineage>
        <taxon>Bacteria</taxon>
        <taxon>Pseudomonadati</taxon>
        <taxon>Pseudomonadota</taxon>
        <taxon>Betaproteobacteria</taxon>
        <taxon>Burkholderiales</taxon>
        <taxon>Alcaligenaceae</taxon>
        <taxon>Parvibium</taxon>
    </lineage>
</organism>
<keyword evidence="7" id="KW-0808">Transferase</keyword>
<protein>
    <recommendedName>
        <fullName evidence="6">N-(2-amino-2-carboxyethyl)-L-glutamate synthase</fullName>
        <ecNumber evidence="5">2.5.1.140</ecNumber>
    </recommendedName>
</protein>